<comment type="caution">
    <text evidence="1">The sequence shown here is derived from an EMBL/GenBank/DDBJ whole genome shotgun (WGS) entry which is preliminary data.</text>
</comment>
<dbReference type="AlphaFoldDB" id="A0A2T3FSJ3"/>
<evidence type="ECO:0000313" key="2">
    <source>
        <dbReference type="Proteomes" id="UP000241201"/>
    </source>
</evidence>
<dbReference type="RefSeq" id="WP_106988519.1">
    <property type="nucleotide sequence ID" value="NZ_PYLP01000016.1"/>
</dbReference>
<name>A0A2T3FSJ3_9FIRM</name>
<protein>
    <submittedName>
        <fullName evidence="1">Uncharacterized protein</fullName>
    </submittedName>
</protein>
<dbReference type="GeneID" id="77471511"/>
<proteinExistence type="predicted"/>
<reference evidence="2" key="1">
    <citation type="submission" date="2018-03" db="EMBL/GenBank/DDBJ databases">
        <title>Lachnoclostridium SNUG30370 gen.nov., sp.nov., isolated from human faeces.</title>
        <authorList>
            <person name="Seo B."/>
            <person name="Jeon K."/>
            <person name="Ko G."/>
        </authorList>
    </citation>
    <scope>NUCLEOTIDE SEQUENCE [LARGE SCALE GENOMIC DNA]</scope>
    <source>
        <strain evidence="2">SNUG30370</strain>
    </source>
</reference>
<accession>A0A2T3FSJ3</accession>
<sequence>MENRLEPIRLLIDRDTCKKNAGVIIVLIKERIDLMKKVHILTQEENKLSSKQLEEYMEFAAKNNYELTGELHFHFSNAFYEPEKFVNTIKDLTTSRTFVTDGECIVFANAFNDGRLLKAFEDNGFEVYERDSGRLIQDVFNEFNERQIHTLKAVINSALESAVNNKPLFVTSNSNSEATHDCVREYVSKYDLDHAVVIQLSNLNEEFKKQIGDVIKNEKCDHLVLIEPDSFSKQMQQDVVDFALENNLKVDSYYAQPEVEISLQMKGMVN</sequence>
<dbReference type="EMBL" id="PYLP01000016">
    <property type="protein sequence ID" value="PST38244.1"/>
    <property type="molecule type" value="Genomic_DNA"/>
</dbReference>
<keyword evidence="2" id="KW-1185">Reference proteome</keyword>
<dbReference type="Proteomes" id="UP000241201">
    <property type="component" value="Unassembled WGS sequence"/>
</dbReference>
<gene>
    <name evidence="1" type="ORF">C7U55_10455</name>
</gene>
<evidence type="ECO:0000313" key="1">
    <source>
        <dbReference type="EMBL" id="PST38244.1"/>
    </source>
</evidence>
<organism evidence="1 2">
    <name type="scientific">Faecalibacillus faecis</name>
    <dbReference type="NCBI Taxonomy" id="1982628"/>
    <lineage>
        <taxon>Bacteria</taxon>
        <taxon>Bacillati</taxon>
        <taxon>Bacillota</taxon>
        <taxon>Erysipelotrichia</taxon>
        <taxon>Erysipelotrichales</taxon>
        <taxon>Coprobacillaceae</taxon>
        <taxon>Faecalibacillus</taxon>
    </lineage>
</organism>